<proteinExistence type="predicted"/>
<gene>
    <name evidence="1" type="ORF">cand_031740</name>
</gene>
<reference evidence="1 2" key="1">
    <citation type="submission" date="2016-10" db="EMBL/GenBank/DDBJ databases">
        <title>Reductive evolution of mitochondrial metabolism and differential evolution of invasion-related proteins in Cryptosporidium.</title>
        <authorList>
            <person name="Liu S."/>
            <person name="Roellig D.M."/>
            <person name="Guo Y."/>
            <person name="Li N."/>
            <person name="Frace M.A."/>
            <person name="Tang K."/>
            <person name="Zhang L."/>
            <person name="Feng Y."/>
            <person name="Xiao L."/>
        </authorList>
    </citation>
    <scope>NUCLEOTIDE SEQUENCE [LARGE SCALE GENOMIC DNA]</scope>
    <source>
        <strain evidence="1">30847</strain>
    </source>
</reference>
<dbReference type="Proteomes" id="UP000186804">
    <property type="component" value="Unassembled WGS sequence"/>
</dbReference>
<dbReference type="RefSeq" id="XP_067066651.1">
    <property type="nucleotide sequence ID" value="XM_067213400.1"/>
</dbReference>
<dbReference type="OrthoDB" id="287623at2759"/>
<comment type="caution">
    <text evidence="1">The sequence shown here is derived from an EMBL/GenBank/DDBJ whole genome shotgun (WGS) entry which is preliminary data.</text>
</comment>
<dbReference type="EMBL" id="LRBS01000121">
    <property type="protein sequence ID" value="OII71461.1"/>
    <property type="molecule type" value="Genomic_DNA"/>
</dbReference>
<evidence type="ECO:0000313" key="2">
    <source>
        <dbReference type="Proteomes" id="UP000186804"/>
    </source>
</evidence>
<keyword evidence="2" id="KW-1185">Reference proteome</keyword>
<name>A0A1J4MF32_9CRYT</name>
<sequence length="767" mass="89430">MKGSEIKIIFIRLLANLKMLNFEDISTAKLCVKTKEGYRSCKLFLINIELLCEYLNIIPSSREYRNGFTKNYKALFPNLDKRSYRVDVLEAAVDGYSLIWVNGEKFFFQPDVVAAGKDLHNQWQCIIVLILQFEDLLNKFEHKYEDPESGDVSRTVEISEIDYLELFQEWRSYIVSTLILFDEYWTKFEDLYINNLIKIESISRRFVIDIYEFISNELTKNNSVVLDTHLYKYNNTQLNLNDSQEPLRLEFYCAKEFMSSYSRIISNPKFFFLLQRLFRVSNIERKGNEDVGQFINIKSWNLISYIDYMANQMNDSSYSIVGIISSICIDSLKQLISEIVSLSQLPEKIDPHIFNNIHLHEFILKVQESWRIANKYLASNNIENIGLVKLVKFISYIFNVQLKIRNSHFSLFTQLSSTRLDGKLECTNNYNNRNIFKENFLEYDIEAFLSLPKICCLLYLADPSENSSILRQFLSPSYSEYISLTAENKKITSQCGSRQKDHFHFYSIFRANTNDVNHEKNSSDCKIKSKSLNNPIKDMTNCWNEVINHLKVSYDYNTPINTLSVSQFNKNFVRETTNGKYFISNDDILLSYIVSKLTKTCLCGLVSKDNNVQCMYCNSLFESLKKTNFFEVSKEKLDALISTIESVSILLQRSYPTEWNEFMQITTLCIVDTPEPNSWKSQKNSAELDTSHKENNRSYFKGTIGNFINFASVIFNRLTSRNEVLLENMNNINDYQTLVSRQSVSNLIPKDIFENVSHSHIESSGLL</sequence>
<organism evidence="1 2">
    <name type="scientific">Cryptosporidium andersoni</name>
    <dbReference type="NCBI Taxonomy" id="117008"/>
    <lineage>
        <taxon>Eukaryota</taxon>
        <taxon>Sar</taxon>
        <taxon>Alveolata</taxon>
        <taxon>Apicomplexa</taxon>
        <taxon>Conoidasida</taxon>
        <taxon>Coccidia</taxon>
        <taxon>Eucoccidiorida</taxon>
        <taxon>Eimeriorina</taxon>
        <taxon>Cryptosporidiidae</taxon>
        <taxon>Cryptosporidium</taxon>
    </lineage>
</organism>
<protein>
    <submittedName>
        <fullName evidence="1">Uncharacterized protein</fullName>
    </submittedName>
</protein>
<evidence type="ECO:0000313" key="1">
    <source>
        <dbReference type="EMBL" id="OII71461.1"/>
    </source>
</evidence>
<dbReference type="VEuPathDB" id="CryptoDB:cand_031740"/>
<accession>A0A1J4MF32</accession>
<dbReference type="AlphaFoldDB" id="A0A1J4MF32"/>
<dbReference type="GeneID" id="92367358"/>